<gene>
    <name evidence="1" type="ORF">HF292_014870</name>
</gene>
<keyword evidence="2" id="KW-1185">Reference proteome</keyword>
<evidence type="ECO:0000313" key="2">
    <source>
        <dbReference type="Proteomes" id="UP001196097"/>
    </source>
</evidence>
<name>A0ACD5IHU6_9PROT</name>
<accession>A0ACD5IHU6</accession>
<protein>
    <submittedName>
        <fullName evidence="1">TonB family protein</fullName>
    </submittedName>
</protein>
<organism evidence="1 2">
    <name type="scientific">Acidithiobacillus ferruginosus</name>
    <dbReference type="NCBI Taxonomy" id="3063951"/>
    <lineage>
        <taxon>Bacteria</taxon>
        <taxon>Pseudomonadati</taxon>
        <taxon>Pseudomonadota</taxon>
        <taxon>Acidithiobacillia</taxon>
        <taxon>Acidithiobacillales</taxon>
        <taxon>Acidithiobacillaceae</taxon>
        <taxon>Acidithiobacillus</taxon>
    </lineage>
</organism>
<evidence type="ECO:0000313" key="1">
    <source>
        <dbReference type="EMBL" id="XRP73047.1"/>
    </source>
</evidence>
<sequence>MKPSRHATATPSPPSPFIGAFTSVSALLFLIRWFGAAVFFGMMRVLRLRPEDLDTLFPWALLSVVINVLVWLLLLGGLVGFLPQKAPVSSLVEISLMPNLLHPRITFPAGPAPRRPDGDLPVSRERAPATVSSVARAVALNAYLKDWEGRIMALAEKRLLGGKHTTVPQGRVVVAVTIAPDGRLLAIEMQQGSRNAALVHAVDTIIRQAAPFPPLPAIWQSPPTPLRIVRTWSFE</sequence>
<dbReference type="EMBL" id="CP130946">
    <property type="protein sequence ID" value="XRP73047.1"/>
    <property type="molecule type" value="Genomic_DNA"/>
</dbReference>
<dbReference type="Proteomes" id="UP001196097">
    <property type="component" value="Chromosome"/>
</dbReference>
<proteinExistence type="predicted"/>
<reference evidence="1 2" key="1">
    <citation type="journal article" date="2021" name="ISME J.">
        <title>Genomic evolution of the class Acidithiobacillia: deep-branching Proteobacteria living in extreme acidic conditions.</title>
        <authorList>
            <person name="Moya-Beltran A."/>
            <person name="Beard S."/>
            <person name="Rojas-Villalobos C."/>
            <person name="Issotta F."/>
            <person name="Gallardo Y."/>
            <person name="Ulloa R."/>
            <person name="Giaveno A."/>
            <person name="Degli Esposti M."/>
            <person name="Johnson D.B."/>
            <person name="Quatrini R."/>
        </authorList>
    </citation>
    <scope>NUCLEOTIDE SEQUENCE [LARGE SCALE GENOMIC DNA]</scope>
    <source>
        <strain evidence="1 2">CF3</strain>
    </source>
</reference>